<evidence type="ECO:0000313" key="2">
    <source>
        <dbReference type="Proteomes" id="UP000252519"/>
    </source>
</evidence>
<proteinExistence type="predicted"/>
<reference evidence="1 2" key="1">
    <citation type="submission" date="2014-10" db="EMBL/GenBank/DDBJ databases">
        <title>Draft genome of the hookworm Ancylostoma caninum.</title>
        <authorList>
            <person name="Mitreva M."/>
        </authorList>
    </citation>
    <scope>NUCLEOTIDE SEQUENCE [LARGE SCALE GENOMIC DNA]</scope>
    <source>
        <strain evidence="1 2">Baltimore</strain>
    </source>
</reference>
<accession>A0A368GBB2</accession>
<dbReference type="EMBL" id="JOJR01000279">
    <property type="protein sequence ID" value="RCN40569.1"/>
    <property type="molecule type" value="Genomic_DNA"/>
</dbReference>
<organism evidence="1 2">
    <name type="scientific">Ancylostoma caninum</name>
    <name type="common">Dog hookworm</name>
    <dbReference type="NCBI Taxonomy" id="29170"/>
    <lineage>
        <taxon>Eukaryota</taxon>
        <taxon>Metazoa</taxon>
        <taxon>Ecdysozoa</taxon>
        <taxon>Nematoda</taxon>
        <taxon>Chromadorea</taxon>
        <taxon>Rhabditida</taxon>
        <taxon>Rhabditina</taxon>
        <taxon>Rhabditomorpha</taxon>
        <taxon>Strongyloidea</taxon>
        <taxon>Ancylostomatidae</taxon>
        <taxon>Ancylostomatinae</taxon>
        <taxon>Ancylostoma</taxon>
    </lineage>
</organism>
<gene>
    <name evidence="1" type="ORF">ANCCAN_13503</name>
</gene>
<evidence type="ECO:0000313" key="1">
    <source>
        <dbReference type="EMBL" id="RCN40569.1"/>
    </source>
</evidence>
<name>A0A368GBB2_ANCCA</name>
<sequence length="50" mass="5570">MASSSVFQSSNTGSKHFRMVNALTAATSWFDILKYIVMCMHLNSIRCVAL</sequence>
<dbReference type="AlphaFoldDB" id="A0A368GBB2"/>
<keyword evidence="2" id="KW-1185">Reference proteome</keyword>
<dbReference type="Proteomes" id="UP000252519">
    <property type="component" value="Unassembled WGS sequence"/>
</dbReference>
<protein>
    <submittedName>
        <fullName evidence="1">Uncharacterized protein</fullName>
    </submittedName>
</protein>
<comment type="caution">
    <text evidence="1">The sequence shown here is derived from an EMBL/GenBank/DDBJ whole genome shotgun (WGS) entry which is preliminary data.</text>
</comment>